<feature type="transmembrane region" description="Helical" evidence="2">
    <location>
        <begin position="456"/>
        <end position="475"/>
    </location>
</feature>
<feature type="transmembrane region" description="Helical" evidence="2">
    <location>
        <begin position="844"/>
        <end position="861"/>
    </location>
</feature>
<dbReference type="PIRSF" id="PIRSF035905">
    <property type="entry name" value="UCP035905_mp"/>
    <property type="match status" value="1"/>
</dbReference>
<comment type="caution">
    <text evidence="3">The sequence shown here is derived from an EMBL/GenBank/DDBJ whole genome shotgun (WGS) entry which is preliminary data.</text>
</comment>
<feature type="transmembrane region" description="Helical" evidence="2">
    <location>
        <begin position="686"/>
        <end position="702"/>
    </location>
</feature>
<feature type="transmembrane region" description="Helical" evidence="2">
    <location>
        <begin position="132"/>
        <end position="152"/>
    </location>
</feature>
<feature type="transmembrane region" description="Helical" evidence="2">
    <location>
        <begin position="6"/>
        <end position="26"/>
    </location>
</feature>
<keyword evidence="2" id="KW-0472">Membrane</keyword>
<feature type="transmembrane region" description="Helical" evidence="2">
    <location>
        <begin position="515"/>
        <end position="533"/>
    </location>
</feature>
<feature type="transmembrane region" description="Helical" evidence="2">
    <location>
        <begin position="565"/>
        <end position="582"/>
    </location>
</feature>
<dbReference type="Proteomes" id="UP001241747">
    <property type="component" value="Unassembled WGS sequence"/>
</dbReference>
<dbReference type="RefSeq" id="WP_237344263.1">
    <property type="nucleotide sequence ID" value="NZ_JABWGX010000003.1"/>
</dbReference>
<name>A0ABU0L8F4_XANAG</name>
<proteinExistence type="predicted"/>
<evidence type="ECO:0000256" key="2">
    <source>
        <dbReference type="SAM" id="Phobius"/>
    </source>
</evidence>
<feature type="transmembrane region" description="Helical" evidence="2">
    <location>
        <begin position="409"/>
        <end position="427"/>
    </location>
</feature>
<feature type="transmembrane region" description="Helical" evidence="2">
    <location>
        <begin position="383"/>
        <end position="402"/>
    </location>
</feature>
<dbReference type="PANTHER" id="PTHR38434:SF1">
    <property type="entry name" value="BLL2549 PROTEIN"/>
    <property type="match status" value="1"/>
</dbReference>
<evidence type="ECO:0000313" key="4">
    <source>
        <dbReference type="Proteomes" id="UP001241747"/>
    </source>
</evidence>
<keyword evidence="2" id="KW-1133">Transmembrane helix</keyword>
<organism evidence="3 4">
    <name type="scientific">Xanthobacter agilis</name>
    <dbReference type="NCBI Taxonomy" id="47492"/>
    <lineage>
        <taxon>Bacteria</taxon>
        <taxon>Pseudomonadati</taxon>
        <taxon>Pseudomonadota</taxon>
        <taxon>Alphaproteobacteria</taxon>
        <taxon>Hyphomicrobiales</taxon>
        <taxon>Xanthobacteraceae</taxon>
        <taxon>Xanthobacter</taxon>
    </lineage>
</organism>
<feature type="transmembrane region" description="Helical" evidence="2">
    <location>
        <begin position="626"/>
        <end position="643"/>
    </location>
</feature>
<feature type="transmembrane region" description="Helical" evidence="2">
    <location>
        <begin position="201"/>
        <end position="221"/>
    </location>
</feature>
<feature type="transmembrane region" description="Helical" evidence="2">
    <location>
        <begin position="655"/>
        <end position="674"/>
    </location>
</feature>
<evidence type="ECO:0000256" key="1">
    <source>
        <dbReference type="SAM" id="MobiDB-lite"/>
    </source>
</evidence>
<gene>
    <name evidence="3" type="ORF">QOZ94_000183</name>
</gene>
<feature type="transmembrane region" description="Helical" evidence="2">
    <location>
        <begin position="714"/>
        <end position="735"/>
    </location>
</feature>
<feature type="transmembrane region" description="Helical" evidence="2">
    <location>
        <begin position="301"/>
        <end position="322"/>
    </location>
</feature>
<feature type="transmembrane region" description="Helical" evidence="2">
    <location>
        <begin position="328"/>
        <end position="349"/>
    </location>
</feature>
<accession>A0ABU0L8F4</accession>
<feature type="transmembrane region" description="Helical" evidence="2">
    <location>
        <begin position="873"/>
        <end position="890"/>
    </location>
</feature>
<keyword evidence="4" id="KW-1185">Reference proteome</keyword>
<feature type="transmembrane region" description="Helical" evidence="2">
    <location>
        <begin position="755"/>
        <end position="772"/>
    </location>
</feature>
<feature type="region of interest" description="Disordered" evidence="1">
    <location>
        <begin position="78"/>
        <end position="103"/>
    </location>
</feature>
<feature type="transmembrane region" description="Helical" evidence="2">
    <location>
        <begin position="482"/>
        <end position="503"/>
    </location>
</feature>
<dbReference type="EMBL" id="JAUSVY010000001">
    <property type="protein sequence ID" value="MDQ0503413.1"/>
    <property type="molecule type" value="Genomic_DNA"/>
</dbReference>
<feature type="transmembrane region" description="Helical" evidence="2">
    <location>
        <begin position="164"/>
        <end position="181"/>
    </location>
</feature>
<protein>
    <submittedName>
        <fullName evidence="3">Membrane protein</fullName>
    </submittedName>
</protein>
<dbReference type="Pfam" id="PF10101">
    <property type="entry name" value="DUF2339"/>
    <property type="match status" value="1"/>
</dbReference>
<dbReference type="PANTHER" id="PTHR38434">
    <property type="entry name" value="BLL2549 PROTEIN"/>
    <property type="match status" value="1"/>
</dbReference>
<dbReference type="InterPro" id="IPR014600">
    <property type="entry name" value="UCP035905_mem"/>
</dbReference>
<feature type="transmembrane region" description="Helical" evidence="2">
    <location>
        <begin position="276"/>
        <end position="294"/>
    </location>
</feature>
<feature type="transmembrane region" description="Helical" evidence="2">
    <location>
        <begin position="227"/>
        <end position="246"/>
    </location>
</feature>
<reference evidence="3 4" key="1">
    <citation type="submission" date="2023-07" db="EMBL/GenBank/DDBJ databases">
        <title>Genomic Encyclopedia of Type Strains, Phase IV (KMG-IV): sequencing the most valuable type-strain genomes for metagenomic binning, comparative biology and taxonomic classification.</title>
        <authorList>
            <person name="Goeker M."/>
        </authorList>
    </citation>
    <scope>NUCLEOTIDE SEQUENCE [LARGE SCALE GENOMIC DNA]</scope>
    <source>
        <strain evidence="3 4">DSM 3770</strain>
    </source>
</reference>
<feature type="transmembrane region" description="Helical" evidence="2">
    <location>
        <begin position="540"/>
        <end position="559"/>
    </location>
</feature>
<feature type="transmembrane region" description="Helical" evidence="2">
    <location>
        <begin position="779"/>
        <end position="798"/>
    </location>
</feature>
<keyword evidence="2" id="KW-0812">Transmembrane</keyword>
<sequence>MDEWAWLVVLILAFPVMAVVALVLTLRQRARLHALEARMATLEAALAGAPAAARMPGAEAPPAAHALSARADIKDVKDAEDIEEPEPNPGSISGPALDPRGRAPRRPLAVLGRLGRLRAHLGGLEEKIGARWTVWVGGLALALGGVFLVRFAVEQNLIGPAGRIGLGLALAAALLAAGEALRRLDRRQGLPEHAPAGMPQVPGLLTAVGTMTAFGSLYAAYDTYHLITPPLAFALLGLTAIGTLLAALLHGPALAALGFAGAAVTPRLISTDTPDAWGVALLIMVVGAAALAVARIRLWRWFALLAVAGTAGWGFILLVFTIPQAVPAAGALALALLALTAVLLTPGHLLGPPGGDRPDPMSTYGAALALAVAALAASEGQAAPMPFAVFLVVVFGALLLAWRAEAATFAALAAAVAAPVILTAWVFPPDADSALAPAGPMAGIVPEPARLSVGAFALYGFGMALVLATVGLAGARRAQRGLAGLGWAATAATGPLLLLIAAYGRLTALDRSLPFAALALALAALFTAAAEWLSRLRRPAPAAALAAGGVVGLALALAFALEKGWLTVGLALATLGVAWVSTLRPLPGLRPLSAGLGLVVLARVGWEPTIAGADLGTTPVFNWLLWGYGLPTLAFAGAARLLAPAGDDWSRRTLESLALVFAVLLAALEVRHLAHGGDMETPVTSLFETGLLASLYGAYAIGLERLAGVTGRTFYRLFSNLMATLAALCALAALLTENPFVTGENVGGPVFNDLLLAYGLPAGLALLYAAGLPAERVRLRLVAGGLALVLALAYATFEVSRLFQGPVLDPERIGATEWYAYSATWLAFGIALLGLALWRGSRTLRLASAAVMMATVLKVFVSDMADLEGVLRALSFIGLGIVLVAMGWLYQRLLARNGGHGDTA</sequence>
<feature type="transmembrane region" description="Helical" evidence="2">
    <location>
        <begin position="589"/>
        <end position="606"/>
    </location>
</feature>
<feature type="transmembrane region" description="Helical" evidence="2">
    <location>
        <begin position="818"/>
        <end position="837"/>
    </location>
</feature>
<evidence type="ECO:0000313" key="3">
    <source>
        <dbReference type="EMBL" id="MDQ0503413.1"/>
    </source>
</evidence>
<dbReference type="InterPro" id="IPR019286">
    <property type="entry name" value="DUF2339_TM"/>
</dbReference>